<dbReference type="Proteomes" id="UP000178742">
    <property type="component" value="Unassembled WGS sequence"/>
</dbReference>
<dbReference type="InterPro" id="IPR001892">
    <property type="entry name" value="Ribosomal_uS13"/>
</dbReference>
<gene>
    <name evidence="7" type="primary">rpsM</name>
    <name evidence="10" type="ORF">A3B90_02665</name>
</gene>
<dbReference type="PANTHER" id="PTHR10871">
    <property type="entry name" value="30S RIBOSOMAL PROTEIN S13/40S RIBOSOMAL PROTEIN S18"/>
    <property type="match status" value="1"/>
</dbReference>
<dbReference type="HAMAP" id="MF_01315">
    <property type="entry name" value="Ribosomal_uS13"/>
    <property type="match status" value="1"/>
</dbReference>
<dbReference type="PROSITE" id="PS50159">
    <property type="entry name" value="RIBOSOMAL_S13_2"/>
    <property type="match status" value="1"/>
</dbReference>
<dbReference type="PIRSF" id="PIRSF002134">
    <property type="entry name" value="Ribosomal_S13"/>
    <property type="match status" value="1"/>
</dbReference>
<feature type="region of interest" description="Disordered" evidence="9">
    <location>
        <begin position="96"/>
        <end position="128"/>
    </location>
</feature>
<dbReference type="NCBIfam" id="TIGR03631">
    <property type="entry name" value="uS13_bact"/>
    <property type="match status" value="1"/>
</dbReference>
<dbReference type="InterPro" id="IPR010979">
    <property type="entry name" value="Ribosomal_uS13-like_H2TH"/>
</dbReference>
<evidence type="ECO:0000256" key="7">
    <source>
        <dbReference type="HAMAP-Rule" id="MF_01315"/>
    </source>
</evidence>
<dbReference type="GO" id="GO:0003735">
    <property type="term" value="F:structural constituent of ribosome"/>
    <property type="evidence" value="ECO:0007669"/>
    <property type="project" value="InterPro"/>
</dbReference>
<evidence type="ECO:0000256" key="9">
    <source>
        <dbReference type="SAM" id="MobiDB-lite"/>
    </source>
</evidence>
<keyword evidence="4 7" id="KW-0689">Ribosomal protein</keyword>
<dbReference type="GO" id="GO:0005829">
    <property type="term" value="C:cytosol"/>
    <property type="evidence" value="ECO:0007669"/>
    <property type="project" value="TreeGrafter"/>
</dbReference>
<dbReference type="GO" id="GO:0000049">
    <property type="term" value="F:tRNA binding"/>
    <property type="evidence" value="ECO:0007669"/>
    <property type="project" value="UniProtKB-UniRule"/>
</dbReference>
<protein>
    <recommendedName>
        <fullName evidence="6 7">Small ribosomal subunit protein uS13</fullName>
    </recommendedName>
</protein>
<dbReference type="SUPFAM" id="SSF46946">
    <property type="entry name" value="S13-like H2TH domain"/>
    <property type="match status" value="1"/>
</dbReference>
<dbReference type="PANTHER" id="PTHR10871:SF1">
    <property type="entry name" value="SMALL RIBOSOMAL SUBUNIT PROTEIN US13M"/>
    <property type="match status" value="1"/>
</dbReference>
<dbReference type="EMBL" id="MFPX01000011">
    <property type="protein sequence ID" value="OGH66694.1"/>
    <property type="molecule type" value="Genomic_DNA"/>
</dbReference>
<organism evidence="10 11">
    <name type="scientific">Candidatus Magasanikbacteria bacterium RIFCSPHIGHO2_02_FULL_41_13</name>
    <dbReference type="NCBI Taxonomy" id="1798676"/>
    <lineage>
        <taxon>Bacteria</taxon>
        <taxon>Candidatus Magasanikiibacteriota</taxon>
    </lineage>
</organism>
<dbReference type="Pfam" id="PF00416">
    <property type="entry name" value="Ribosomal_S13"/>
    <property type="match status" value="1"/>
</dbReference>
<reference evidence="10 11" key="1">
    <citation type="journal article" date="2016" name="Nat. Commun.">
        <title>Thousands of microbial genomes shed light on interconnected biogeochemical processes in an aquifer system.</title>
        <authorList>
            <person name="Anantharaman K."/>
            <person name="Brown C.T."/>
            <person name="Hug L.A."/>
            <person name="Sharon I."/>
            <person name="Castelle C.J."/>
            <person name="Probst A.J."/>
            <person name="Thomas B.C."/>
            <person name="Singh A."/>
            <person name="Wilkins M.J."/>
            <person name="Karaoz U."/>
            <person name="Brodie E.L."/>
            <person name="Williams K.H."/>
            <person name="Hubbard S.S."/>
            <person name="Banfield J.F."/>
        </authorList>
    </citation>
    <scope>NUCLEOTIDE SEQUENCE [LARGE SCALE GENOMIC DNA]</scope>
</reference>
<keyword evidence="2 7" id="KW-0699">rRNA-binding</keyword>
<sequence>MRVSGVNIPRDKQVIISLTYVYGIGDTTAKSILGKAKIPENVRVKDLTQDQEDKLRALIEKEHKTEGDLRREVSSNIKRLKDIKAYRGIRHAKKLPVRGQRTKTNSRTVRGNKRLMAGSGRKPAGQKT</sequence>
<evidence type="ECO:0000256" key="1">
    <source>
        <dbReference type="ARBA" id="ARBA00008080"/>
    </source>
</evidence>
<proteinExistence type="inferred from homology"/>
<evidence type="ECO:0000256" key="4">
    <source>
        <dbReference type="ARBA" id="ARBA00022980"/>
    </source>
</evidence>
<evidence type="ECO:0000256" key="8">
    <source>
        <dbReference type="RuleBase" id="RU003830"/>
    </source>
</evidence>
<dbReference type="GO" id="GO:0006412">
    <property type="term" value="P:translation"/>
    <property type="evidence" value="ECO:0007669"/>
    <property type="project" value="UniProtKB-UniRule"/>
</dbReference>
<name>A0A1F6M4X8_9BACT</name>
<dbReference type="Gene3D" id="4.10.910.10">
    <property type="entry name" value="30s ribosomal protein s13, domain 2"/>
    <property type="match status" value="1"/>
</dbReference>
<evidence type="ECO:0000313" key="10">
    <source>
        <dbReference type="EMBL" id="OGH66694.1"/>
    </source>
</evidence>
<comment type="subunit">
    <text evidence="7">Part of the 30S ribosomal subunit. Forms a loose heterodimer with protein S19. Forms two bridges to the 50S subunit in the 70S ribosome.</text>
</comment>
<evidence type="ECO:0000256" key="5">
    <source>
        <dbReference type="ARBA" id="ARBA00023274"/>
    </source>
</evidence>
<comment type="function">
    <text evidence="7">Located at the top of the head of the 30S subunit, it contacts several helices of the 16S rRNA. In the 70S ribosome it contacts the 23S rRNA (bridge B1a) and protein L5 of the 50S subunit (bridge B1b), connecting the 2 subunits; these bridges are implicated in subunit movement. Contacts the tRNAs in the A and P-sites.</text>
</comment>
<dbReference type="PROSITE" id="PS00646">
    <property type="entry name" value="RIBOSOMAL_S13_1"/>
    <property type="match status" value="1"/>
</dbReference>
<evidence type="ECO:0000256" key="6">
    <source>
        <dbReference type="ARBA" id="ARBA00035166"/>
    </source>
</evidence>
<dbReference type="FunFam" id="1.10.8.50:FF:000001">
    <property type="entry name" value="30S ribosomal protein S13"/>
    <property type="match status" value="1"/>
</dbReference>
<comment type="caution">
    <text evidence="10">The sequence shown here is derived from an EMBL/GenBank/DDBJ whole genome shotgun (WGS) entry which is preliminary data.</text>
</comment>
<keyword evidence="5 7" id="KW-0687">Ribonucleoprotein</keyword>
<dbReference type="GO" id="GO:0015935">
    <property type="term" value="C:small ribosomal subunit"/>
    <property type="evidence" value="ECO:0007669"/>
    <property type="project" value="TreeGrafter"/>
</dbReference>
<dbReference type="InterPro" id="IPR018269">
    <property type="entry name" value="Ribosomal_uS13_CS"/>
</dbReference>
<dbReference type="InterPro" id="IPR027437">
    <property type="entry name" value="Rbsml_uS13_C"/>
</dbReference>
<evidence type="ECO:0000256" key="3">
    <source>
        <dbReference type="ARBA" id="ARBA00022884"/>
    </source>
</evidence>
<accession>A0A1F6M4X8</accession>
<dbReference type="AlphaFoldDB" id="A0A1F6M4X8"/>
<dbReference type="Gene3D" id="1.10.8.50">
    <property type="match status" value="1"/>
</dbReference>
<dbReference type="InterPro" id="IPR019980">
    <property type="entry name" value="Ribosomal_uS13_bac-type"/>
</dbReference>
<comment type="similarity">
    <text evidence="1 7 8">Belongs to the universal ribosomal protein uS13 family.</text>
</comment>
<dbReference type="STRING" id="1798676.A3B90_02665"/>
<evidence type="ECO:0000313" key="11">
    <source>
        <dbReference type="Proteomes" id="UP000178742"/>
    </source>
</evidence>
<evidence type="ECO:0000256" key="2">
    <source>
        <dbReference type="ARBA" id="ARBA00022730"/>
    </source>
</evidence>
<keyword evidence="3 7" id="KW-0694">RNA-binding</keyword>
<keyword evidence="7" id="KW-0820">tRNA-binding</keyword>
<dbReference type="GO" id="GO:0019843">
    <property type="term" value="F:rRNA binding"/>
    <property type="evidence" value="ECO:0007669"/>
    <property type="project" value="UniProtKB-UniRule"/>
</dbReference>